<dbReference type="AlphaFoldDB" id="A0A3B7MF16"/>
<accession>A0A3B7MF16</accession>
<evidence type="ECO:0008006" key="3">
    <source>
        <dbReference type="Google" id="ProtNLM"/>
    </source>
</evidence>
<organism evidence="1 2">
    <name type="scientific">Paraflavitalea soli</name>
    <dbReference type="NCBI Taxonomy" id="2315862"/>
    <lineage>
        <taxon>Bacteria</taxon>
        <taxon>Pseudomonadati</taxon>
        <taxon>Bacteroidota</taxon>
        <taxon>Chitinophagia</taxon>
        <taxon>Chitinophagales</taxon>
        <taxon>Chitinophagaceae</taxon>
        <taxon>Paraflavitalea</taxon>
    </lineage>
</organism>
<dbReference type="Proteomes" id="UP000263900">
    <property type="component" value="Chromosome"/>
</dbReference>
<gene>
    <name evidence="1" type="ORF">D3H65_02685</name>
</gene>
<sequence length="137" mass="15392">MRQLLAIVLLLSVIGCSKDKENDPGKLIPETGGIYKGTFQRKTASGGAIVSVTLDLTGNTFSGQPATPGRYPVIGRGSYTINDNKINFVDSLYYTADFDWTLILYREYELAKQGDSITFTRNYNNHAWDIYKLKRQQ</sequence>
<dbReference type="KEGG" id="pseg:D3H65_02685"/>
<name>A0A3B7MF16_9BACT</name>
<protein>
    <recommendedName>
        <fullName evidence="3">Lipocalin-like domain-containing protein</fullName>
    </recommendedName>
</protein>
<dbReference type="OrthoDB" id="708590at2"/>
<proteinExistence type="predicted"/>
<evidence type="ECO:0000313" key="2">
    <source>
        <dbReference type="Proteomes" id="UP000263900"/>
    </source>
</evidence>
<dbReference type="PROSITE" id="PS51257">
    <property type="entry name" value="PROKAR_LIPOPROTEIN"/>
    <property type="match status" value="1"/>
</dbReference>
<reference evidence="1 2" key="1">
    <citation type="submission" date="2018-09" db="EMBL/GenBank/DDBJ databases">
        <title>Genome sequencing of strain 6GH32-13.</title>
        <authorList>
            <person name="Weon H.-Y."/>
            <person name="Heo J."/>
            <person name="Kwon S.-W."/>
        </authorList>
    </citation>
    <scope>NUCLEOTIDE SEQUENCE [LARGE SCALE GENOMIC DNA]</scope>
    <source>
        <strain evidence="1 2">5GH32-13</strain>
    </source>
</reference>
<dbReference type="RefSeq" id="WP_119048776.1">
    <property type="nucleotide sequence ID" value="NZ_CP032157.1"/>
</dbReference>
<keyword evidence="2" id="KW-1185">Reference proteome</keyword>
<dbReference type="EMBL" id="CP032157">
    <property type="protein sequence ID" value="AXY72938.1"/>
    <property type="molecule type" value="Genomic_DNA"/>
</dbReference>
<evidence type="ECO:0000313" key="1">
    <source>
        <dbReference type="EMBL" id="AXY72938.1"/>
    </source>
</evidence>